<evidence type="ECO:0000259" key="1">
    <source>
        <dbReference type="Pfam" id="PF04448"/>
    </source>
</evidence>
<proteinExistence type="predicted"/>
<evidence type="ECO:0000313" key="3">
    <source>
        <dbReference type="Proteomes" id="UP000185146"/>
    </source>
</evidence>
<dbReference type="AlphaFoldDB" id="A0A1L5PN96"/>
<organism evidence="2 3">
    <name type="scientific">Pseudomonas putida</name>
    <name type="common">Arthrobacter siderocapsulatus</name>
    <dbReference type="NCBI Taxonomy" id="303"/>
    <lineage>
        <taxon>Bacteria</taxon>
        <taxon>Pseudomonadati</taxon>
        <taxon>Pseudomonadota</taxon>
        <taxon>Gammaproteobacteria</taxon>
        <taxon>Pseudomonadales</taxon>
        <taxon>Pseudomonadaceae</taxon>
        <taxon>Pseudomonas</taxon>
    </lineage>
</organism>
<evidence type="ECO:0000313" key="2">
    <source>
        <dbReference type="EMBL" id="APO81620.1"/>
    </source>
</evidence>
<sequence length="77" mass="9000">MSGWIKCSDRLPESGEPVLIRFENGDHQVGALFWDEPIQPEETFEPYRYWDDPDNGGCDWSFEDVTHWHPLPPPPTE</sequence>
<dbReference type="EMBL" id="CP018743">
    <property type="protein sequence ID" value="APO81620.1"/>
    <property type="molecule type" value="Genomic_DNA"/>
</dbReference>
<reference evidence="2 3" key="1">
    <citation type="submission" date="2016-12" db="EMBL/GenBank/DDBJ databases">
        <title>Draft Genome Sequence of Mercury Resistant Pseudomonas DRA525.</title>
        <authorList>
            <person name="Drace K.M."/>
        </authorList>
    </citation>
    <scope>NUCLEOTIDE SEQUENCE [LARGE SCALE GENOMIC DNA]</scope>
    <source>
        <strain evidence="2 3">DRA525</strain>
    </source>
</reference>
<dbReference type="Pfam" id="PF04448">
    <property type="entry name" value="DUF551"/>
    <property type="match status" value="1"/>
</dbReference>
<protein>
    <recommendedName>
        <fullName evidence="1">DUF551 domain-containing protein</fullName>
    </recommendedName>
</protein>
<accession>A0A1L5PN96</accession>
<feature type="domain" description="DUF551" evidence="1">
    <location>
        <begin position="3"/>
        <end position="76"/>
    </location>
</feature>
<dbReference type="Proteomes" id="UP000185146">
    <property type="component" value="Chromosome"/>
</dbReference>
<name>A0A1L5PN96_PSEPU</name>
<dbReference type="InterPro" id="IPR007539">
    <property type="entry name" value="DUF551"/>
</dbReference>
<dbReference type="RefSeq" id="WP_075044569.1">
    <property type="nucleotide sequence ID" value="NZ_CP018743.1"/>
</dbReference>
<gene>
    <name evidence="2" type="ORF">BL240_09245</name>
</gene>